<evidence type="ECO:0000313" key="2">
    <source>
        <dbReference type="EMBL" id="ACR37114.1"/>
    </source>
</evidence>
<evidence type="ECO:0000256" key="1">
    <source>
        <dbReference type="SAM" id="Phobius"/>
    </source>
</evidence>
<organism evidence="2">
    <name type="scientific">Zea mays</name>
    <name type="common">Maize</name>
    <dbReference type="NCBI Taxonomy" id="4577"/>
    <lineage>
        <taxon>Eukaryota</taxon>
        <taxon>Viridiplantae</taxon>
        <taxon>Streptophyta</taxon>
        <taxon>Embryophyta</taxon>
        <taxon>Tracheophyta</taxon>
        <taxon>Spermatophyta</taxon>
        <taxon>Magnoliopsida</taxon>
        <taxon>Liliopsida</taxon>
        <taxon>Poales</taxon>
        <taxon>Poaceae</taxon>
        <taxon>PACMAD clade</taxon>
        <taxon>Panicoideae</taxon>
        <taxon>Andropogonodae</taxon>
        <taxon>Andropogoneae</taxon>
        <taxon>Tripsacinae</taxon>
        <taxon>Zea</taxon>
    </lineage>
</organism>
<proteinExistence type="evidence at transcript level"/>
<reference evidence="2" key="1">
    <citation type="journal article" date="2009" name="PLoS Genet.">
        <title>Sequencing, mapping, and analysis of 27,455 maize full-length cDNAs.</title>
        <authorList>
            <person name="Soderlund C."/>
            <person name="Descour A."/>
            <person name="Kudrna D."/>
            <person name="Bomhoff M."/>
            <person name="Boyd L."/>
            <person name="Currie J."/>
            <person name="Angelova A."/>
            <person name="Collura K."/>
            <person name="Wissotski M."/>
            <person name="Ashley E."/>
            <person name="Morrow D."/>
            <person name="Fernandes J."/>
            <person name="Walbot V."/>
            <person name="Yu Y."/>
        </authorList>
    </citation>
    <scope>NUCLEOTIDE SEQUENCE</scope>
    <source>
        <strain evidence="2">B73</strain>
    </source>
</reference>
<feature type="transmembrane region" description="Helical" evidence="1">
    <location>
        <begin position="6"/>
        <end position="29"/>
    </location>
</feature>
<protein>
    <submittedName>
        <fullName evidence="2">Uncharacterized protein</fullName>
    </submittedName>
</protein>
<dbReference type="EMBL" id="BT086761">
    <property type="protein sequence ID" value="ACR37114.1"/>
    <property type="molecule type" value="mRNA"/>
</dbReference>
<keyword evidence="1" id="KW-0472">Membrane</keyword>
<keyword evidence="1" id="KW-1133">Transmembrane helix</keyword>
<dbReference type="AlphaFoldDB" id="C4J7G4"/>
<sequence>MRCDFISSLAIVFFFGLYMCQFDLNMLFFS</sequence>
<keyword evidence="1" id="KW-0812">Transmembrane</keyword>
<accession>C4J7G4</accession>
<name>C4J7G4_MAIZE</name>